<dbReference type="RefSeq" id="WP_211906421.1">
    <property type="nucleotide sequence ID" value="NZ_CP046674.1"/>
</dbReference>
<keyword evidence="1" id="KW-0472">Membrane</keyword>
<feature type="transmembrane region" description="Helical" evidence="1">
    <location>
        <begin position="161"/>
        <end position="182"/>
    </location>
</feature>
<dbReference type="Proteomes" id="UP000680989">
    <property type="component" value="Chromosome"/>
</dbReference>
<keyword evidence="1" id="KW-1133">Transmembrane helix</keyword>
<gene>
    <name evidence="2" type="ORF">GO999_00020</name>
</gene>
<evidence type="ECO:0000313" key="3">
    <source>
        <dbReference type="Proteomes" id="UP000680989"/>
    </source>
</evidence>
<feature type="transmembrane region" description="Helical" evidence="1">
    <location>
        <begin position="115"/>
        <end position="141"/>
    </location>
</feature>
<keyword evidence="3" id="KW-1185">Reference proteome</keyword>
<name>A0ABX7ZNM6_9RALS</name>
<feature type="transmembrane region" description="Helical" evidence="1">
    <location>
        <begin position="21"/>
        <end position="43"/>
    </location>
</feature>
<evidence type="ECO:0000256" key="1">
    <source>
        <dbReference type="SAM" id="Phobius"/>
    </source>
</evidence>
<accession>A0ABX7ZNM6</accession>
<protein>
    <recommendedName>
        <fullName evidence="4">Transmembrane protein</fullName>
    </recommendedName>
</protein>
<feature type="transmembrane region" description="Helical" evidence="1">
    <location>
        <begin position="63"/>
        <end position="81"/>
    </location>
</feature>
<sequence>MFTYHLLRPFSYWTIKFNRKALLDWGYPFVAAALTAAVVFGLSRYQHVTIFGDSGLIAKLISFVQNLPGFYIAALAAIATFNRVDIDRAMPAPTPKINIQLRGQTVAIELTRRRFLCALLAFLTAESLLLILSGILALVVAPSVKAAIPAQAQPWIVVASSTIYLVFFWQMLIVTFLGLFYLGDRIHQPDDQ</sequence>
<evidence type="ECO:0000313" key="2">
    <source>
        <dbReference type="EMBL" id="QUP57058.1"/>
    </source>
</evidence>
<reference evidence="3" key="1">
    <citation type="submission" date="2019-12" db="EMBL/GenBank/DDBJ databases">
        <title>Whole-genome sequence of tobacco pathogen Ralstonia pseudosolanacearum strain RS, originating from Yunnan province of China.</title>
        <authorList>
            <person name="Lu C.-H."/>
        </authorList>
    </citation>
    <scope>NUCLEOTIDE SEQUENCE [LARGE SCALE GENOMIC DNA]</scope>
    <source>
        <strain evidence="3">RS</strain>
    </source>
</reference>
<evidence type="ECO:0008006" key="4">
    <source>
        <dbReference type="Google" id="ProtNLM"/>
    </source>
</evidence>
<organism evidence="2 3">
    <name type="scientific">Ralstonia nicotianae</name>
    <dbReference type="NCBI Taxonomy" id="3037696"/>
    <lineage>
        <taxon>Bacteria</taxon>
        <taxon>Pseudomonadati</taxon>
        <taxon>Pseudomonadota</taxon>
        <taxon>Betaproteobacteria</taxon>
        <taxon>Burkholderiales</taxon>
        <taxon>Burkholderiaceae</taxon>
        <taxon>Ralstonia</taxon>
        <taxon>Ralstonia solanacearum species complex</taxon>
    </lineage>
</organism>
<keyword evidence="1" id="KW-0812">Transmembrane</keyword>
<proteinExistence type="predicted"/>
<dbReference type="EMBL" id="CP046674">
    <property type="protein sequence ID" value="QUP57058.1"/>
    <property type="molecule type" value="Genomic_DNA"/>
</dbReference>